<dbReference type="InterPro" id="IPR019811">
    <property type="entry name" value="HDH_CS"/>
</dbReference>
<evidence type="ECO:0000256" key="6">
    <source>
        <dbReference type="ARBA" id="ARBA00013376"/>
    </source>
</evidence>
<dbReference type="InterPro" id="IPR016204">
    <property type="entry name" value="HDH"/>
</dbReference>
<gene>
    <name evidence="21" type="ORF">M493_15435</name>
</gene>
<dbReference type="InterPro" id="IPR001342">
    <property type="entry name" value="HDH_cat"/>
</dbReference>
<evidence type="ECO:0000256" key="10">
    <source>
        <dbReference type="ARBA" id="ARBA00022857"/>
    </source>
</evidence>
<feature type="binding site" evidence="17">
    <location>
        <begin position="10"/>
        <end position="17"/>
    </location>
    <ligand>
        <name>NADP(+)</name>
        <dbReference type="ChEBI" id="CHEBI:58349"/>
    </ligand>
</feature>
<comment type="pathway">
    <text evidence="3 18">Amino-acid biosynthesis; L-methionine biosynthesis via de novo pathway; L-homoserine from L-aspartate: step 3/3.</text>
</comment>
<evidence type="ECO:0000256" key="5">
    <source>
        <dbReference type="ARBA" id="ARBA00013213"/>
    </source>
</evidence>
<keyword evidence="14 18" id="KW-0486">Methionine biosynthesis</keyword>
<evidence type="ECO:0000256" key="15">
    <source>
        <dbReference type="ARBA" id="ARBA00048841"/>
    </source>
</evidence>
<keyword evidence="22" id="KW-1185">Reference proteome</keyword>
<dbReference type="HOGENOM" id="CLU_009116_1_0_9"/>
<evidence type="ECO:0000313" key="21">
    <source>
        <dbReference type="EMBL" id="AGT33303.1"/>
    </source>
</evidence>
<dbReference type="Gene3D" id="3.30.70.260">
    <property type="match status" value="1"/>
</dbReference>
<protein>
    <recommendedName>
        <fullName evidence="6 18">Homoserine dehydrogenase</fullName>
        <ecNumber evidence="5 18">1.1.1.3</ecNumber>
    </recommendedName>
</protein>
<organism evidence="21 22">
    <name type="scientific">Geobacillus genomosp. 3</name>
    <dbReference type="NCBI Taxonomy" id="1921421"/>
    <lineage>
        <taxon>Bacteria</taxon>
        <taxon>Bacillati</taxon>
        <taxon>Bacillota</taxon>
        <taxon>Bacilli</taxon>
        <taxon>Bacillales</taxon>
        <taxon>Anoxybacillaceae</taxon>
        <taxon>Geobacillus</taxon>
    </lineage>
</organism>
<keyword evidence="12" id="KW-0520">NAD</keyword>
<evidence type="ECO:0000256" key="11">
    <source>
        <dbReference type="ARBA" id="ARBA00023002"/>
    </source>
</evidence>
<dbReference type="KEGG" id="gjf:M493_15435"/>
<comment type="cofactor">
    <cofactor evidence="1">
        <name>a metal cation</name>
        <dbReference type="ChEBI" id="CHEBI:25213"/>
    </cofactor>
</comment>
<evidence type="ECO:0000313" key="22">
    <source>
        <dbReference type="Proteomes" id="UP000015500"/>
    </source>
</evidence>
<dbReference type="GO" id="GO:0050661">
    <property type="term" value="F:NADP binding"/>
    <property type="evidence" value="ECO:0007669"/>
    <property type="project" value="InterPro"/>
</dbReference>
<proteinExistence type="inferred from homology"/>
<comment type="catalytic activity">
    <reaction evidence="15">
        <text>L-homoserine + NADP(+) = L-aspartate 4-semialdehyde + NADPH + H(+)</text>
        <dbReference type="Rhea" id="RHEA:15761"/>
        <dbReference type="ChEBI" id="CHEBI:15378"/>
        <dbReference type="ChEBI" id="CHEBI:57476"/>
        <dbReference type="ChEBI" id="CHEBI:57783"/>
        <dbReference type="ChEBI" id="CHEBI:58349"/>
        <dbReference type="ChEBI" id="CHEBI:537519"/>
        <dbReference type="EC" id="1.1.1.3"/>
    </reaction>
    <physiologicalReaction direction="right-to-left" evidence="15">
        <dbReference type="Rhea" id="RHEA:15763"/>
    </physiologicalReaction>
</comment>
<comment type="pathway">
    <text evidence="2 18">Amino-acid biosynthesis; L-threonine biosynthesis; L-threonine from L-aspartate: step 3/5.</text>
</comment>
<name>S5ZS94_GEOG3</name>
<dbReference type="STRING" id="1921421.M493_15435"/>
<dbReference type="GO" id="GO:0004412">
    <property type="term" value="F:homoserine dehydrogenase activity"/>
    <property type="evidence" value="ECO:0007669"/>
    <property type="project" value="UniProtKB-EC"/>
</dbReference>
<comment type="similarity">
    <text evidence="4 19">Belongs to the homoserine dehydrogenase family.</text>
</comment>
<dbReference type="Proteomes" id="UP000015500">
    <property type="component" value="Chromosome"/>
</dbReference>
<evidence type="ECO:0000256" key="4">
    <source>
        <dbReference type="ARBA" id="ARBA00006753"/>
    </source>
</evidence>
<dbReference type="Gene3D" id="3.30.360.10">
    <property type="entry name" value="Dihydrodipicolinate Reductase, domain 2"/>
    <property type="match status" value="1"/>
</dbReference>
<dbReference type="Pfam" id="PF01842">
    <property type="entry name" value="ACT"/>
    <property type="match status" value="1"/>
</dbReference>
<keyword evidence="10 17" id="KW-0521">NADP</keyword>
<feature type="binding site" evidence="17">
    <location>
        <position position="106"/>
    </location>
    <ligand>
        <name>NADPH</name>
        <dbReference type="ChEBI" id="CHEBI:57783"/>
    </ligand>
</feature>
<dbReference type="Pfam" id="PF00742">
    <property type="entry name" value="Homoserine_dh"/>
    <property type="match status" value="1"/>
</dbReference>
<dbReference type="FunFam" id="3.30.360.10:FF:000005">
    <property type="entry name" value="Homoserine dehydrogenase"/>
    <property type="match status" value="1"/>
</dbReference>
<evidence type="ECO:0000256" key="13">
    <source>
        <dbReference type="ARBA" id="ARBA00023053"/>
    </source>
</evidence>
<evidence type="ECO:0000256" key="9">
    <source>
        <dbReference type="ARBA" id="ARBA00022723"/>
    </source>
</evidence>
<feature type="active site" description="Proton donor" evidence="16">
    <location>
        <position position="206"/>
    </location>
</feature>
<dbReference type="InterPro" id="IPR002912">
    <property type="entry name" value="ACT_dom"/>
</dbReference>
<dbReference type="PANTHER" id="PTHR43331">
    <property type="entry name" value="HOMOSERINE DEHYDROGENASE"/>
    <property type="match status" value="1"/>
</dbReference>
<evidence type="ECO:0000256" key="8">
    <source>
        <dbReference type="ARBA" id="ARBA00022697"/>
    </source>
</evidence>
<dbReference type="InterPro" id="IPR036291">
    <property type="entry name" value="NAD(P)-bd_dom_sf"/>
</dbReference>
<evidence type="ECO:0000256" key="12">
    <source>
        <dbReference type="ARBA" id="ARBA00023027"/>
    </source>
</evidence>
<evidence type="ECO:0000256" key="16">
    <source>
        <dbReference type="PIRSR" id="PIRSR000098-1"/>
    </source>
</evidence>
<dbReference type="SUPFAM" id="SSF55021">
    <property type="entry name" value="ACT-like"/>
    <property type="match status" value="1"/>
</dbReference>
<dbReference type="PANTHER" id="PTHR43331:SF1">
    <property type="entry name" value="HOMOSERINE DEHYDROGENASE"/>
    <property type="match status" value="1"/>
</dbReference>
<evidence type="ECO:0000256" key="14">
    <source>
        <dbReference type="ARBA" id="ARBA00023167"/>
    </source>
</evidence>
<evidence type="ECO:0000256" key="19">
    <source>
        <dbReference type="RuleBase" id="RU004171"/>
    </source>
</evidence>
<dbReference type="SUPFAM" id="SSF51735">
    <property type="entry name" value="NAD(P)-binding Rossmann-fold domains"/>
    <property type="match status" value="1"/>
</dbReference>
<dbReference type="PIRSF" id="PIRSF000098">
    <property type="entry name" value="Homoser_dehydrog"/>
    <property type="match status" value="1"/>
</dbReference>
<evidence type="ECO:0000256" key="2">
    <source>
        <dbReference type="ARBA" id="ARBA00005056"/>
    </source>
</evidence>
<dbReference type="UniPathway" id="UPA00050">
    <property type="reaction ID" value="UER00063"/>
</dbReference>
<dbReference type="EMBL" id="CP006254">
    <property type="protein sequence ID" value="AGT33303.1"/>
    <property type="molecule type" value="Genomic_DNA"/>
</dbReference>
<feature type="binding site" evidence="17">
    <location>
        <position position="191"/>
    </location>
    <ligand>
        <name>L-homoserine</name>
        <dbReference type="ChEBI" id="CHEBI:57476"/>
    </ligand>
</feature>
<sequence length="432" mass="47182">MEKPIFVGLLGLGTVGSGVVKIIENHQEKLMHQVGCPVKVKKILVRDVHKPRDVAVDPALLTTSAADVLDDPDIDVIIEVMGGVEETKAWLLRALRQGKHVVTANKDLMAVYGSELLRVAAEHRCDLFYEASVAGGIPILRSLVDGLASDRITKLMGIVNGTTNYILTNMSQNGASYEDVLAEAQALGFAEADPTSDVEGLDAARKMAILARLGFSMDIDLDDVQVKGITEVTEEDLNYGKRLGYTMKLIGIAQRDGQKVEVSVQPTFLPDSHPLASVHNEYNAVYVYGEAVGETMFYGPGAGSLPTATAVVSDLVAVMKNMRLGVNGHYAVVPQYEKQLKAPAEIFSKYFLRIHVKDQVGAFAKITTLFSERGVSFEKILQLPLKENGLAEIVIVTHDASQQDYEDILQQLGDLEIVERVQSSYRVEGEKR</sequence>
<evidence type="ECO:0000256" key="1">
    <source>
        <dbReference type="ARBA" id="ARBA00001920"/>
    </source>
</evidence>
<feature type="domain" description="ACT" evidence="20">
    <location>
        <begin position="351"/>
        <end position="426"/>
    </location>
</feature>
<evidence type="ECO:0000256" key="3">
    <source>
        <dbReference type="ARBA" id="ARBA00005062"/>
    </source>
</evidence>
<dbReference type="InterPro" id="IPR045865">
    <property type="entry name" value="ACT-like_dom_sf"/>
</dbReference>
<keyword evidence="7 18" id="KW-0028">Amino-acid biosynthesis</keyword>
<dbReference type="NCBIfam" id="NF004976">
    <property type="entry name" value="PRK06349.1"/>
    <property type="match status" value="1"/>
</dbReference>
<dbReference type="RefSeq" id="WP_020961093.1">
    <property type="nucleotide sequence ID" value="NC_022080.4"/>
</dbReference>
<keyword evidence="13" id="KW-0915">Sodium</keyword>
<dbReference type="SUPFAM" id="SSF55347">
    <property type="entry name" value="Glyceraldehyde-3-phosphate dehydrogenase-like, C-terminal domain"/>
    <property type="match status" value="1"/>
</dbReference>
<dbReference type="GO" id="GO:0009088">
    <property type="term" value="P:threonine biosynthetic process"/>
    <property type="evidence" value="ECO:0007669"/>
    <property type="project" value="UniProtKB-UniPathway"/>
</dbReference>
<dbReference type="Pfam" id="PF03447">
    <property type="entry name" value="NAD_binding_3"/>
    <property type="match status" value="1"/>
</dbReference>
<dbReference type="PATRIC" id="fig|1345697.3.peg.3026"/>
<dbReference type="UniPathway" id="UPA00051">
    <property type="reaction ID" value="UER00465"/>
</dbReference>
<dbReference type="CDD" id="cd04881">
    <property type="entry name" value="ACT_HSDH-Hom"/>
    <property type="match status" value="1"/>
</dbReference>
<evidence type="ECO:0000256" key="17">
    <source>
        <dbReference type="PIRSR" id="PIRSR000098-2"/>
    </source>
</evidence>
<dbReference type="InterPro" id="IPR005106">
    <property type="entry name" value="Asp/hSer_DH_NAD-bd"/>
</dbReference>
<dbReference type="GO" id="GO:0046872">
    <property type="term" value="F:metal ion binding"/>
    <property type="evidence" value="ECO:0007669"/>
    <property type="project" value="UniProtKB-KW"/>
</dbReference>
<dbReference type="AlphaFoldDB" id="S5ZS94"/>
<dbReference type="Gene3D" id="3.40.50.720">
    <property type="entry name" value="NAD(P)-binding Rossmann-like Domain"/>
    <property type="match status" value="1"/>
</dbReference>
<dbReference type="FunFam" id="3.40.50.720:FF:000062">
    <property type="entry name" value="Homoserine dehydrogenase"/>
    <property type="match status" value="1"/>
</dbReference>
<keyword evidence="9" id="KW-0479">Metal-binding</keyword>
<accession>S5ZS94</accession>
<dbReference type="GO" id="GO:0009086">
    <property type="term" value="P:methionine biosynthetic process"/>
    <property type="evidence" value="ECO:0007669"/>
    <property type="project" value="UniProtKB-KW"/>
</dbReference>
<keyword evidence="8 18" id="KW-0791">Threonine biosynthesis</keyword>
<dbReference type="PROSITE" id="PS51671">
    <property type="entry name" value="ACT"/>
    <property type="match status" value="1"/>
</dbReference>
<keyword evidence="11 18" id="KW-0560">Oxidoreductase</keyword>
<evidence type="ECO:0000256" key="18">
    <source>
        <dbReference type="RuleBase" id="RU000579"/>
    </source>
</evidence>
<dbReference type="PROSITE" id="PS01042">
    <property type="entry name" value="HOMOSER_DHGENASE"/>
    <property type="match status" value="1"/>
</dbReference>
<reference evidence="21 22" key="1">
    <citation type="journal article" date="2014" name="Genome Announc.">
        <title>Complete Genome Sequence of the Thermophilic Polychlorinated Biphenyl Degrader Geobacillus sp. Strain JF8 (NBRC 109937).</title>
        <authorList>
            <person name="Shintani M."/>
            <person name="Ohtsubo Y."/>
            <person name="Fukuda K."/>
            <person name="Hosoyama A."/>
            <person name="Ohji S."/>
            <person name="Yamazoe A."/>
            <person name="Fujita N."/>
            <person name="Nagata Y."/>
            <person name="Tsuda M."/>
            <person name="Hatta T."/>
            <person name="Kimbara K."/>
        </authorList>
    </citation>
    <scope>NUCLEOTIDE SEQUENCE [LARGE SCALE GENOMIC DNA]</scope>
    <source>
        <strain evidence="21 22">JF8</strain>
    </source>
</reference>
<evidence type="ECO:0000259" key="20">
    <source>
        <dbReference type="PROSITE" id="PS51671"/>
    </source>
</evidence>
<dbReference type="EC" id="1.1.1.3" evidence="5 18"/>
<evidence type="ECO:0000256" key="7">
    <source>
        <dbReference type="ARBA" id="ARBA00022605"/>
    </source>
</evidence>
<dbReference type="OrthoDB" id="9808167at2"/>